<organism evidence="3 4">
    <name type="scientific">Mollisia scopiformis</name>
    <name type="common">Conifer needle endophyte fungus</name>
    <name type="synonym">Phialocephala scopiformis</name>
    <dbReference type="NCBI Taxonomy" id="149040"/>
    <lineage>
        <taxon>Eukaryota</taxon>
        <taxon>Fungi</taxon>
        <taxon>Dikarya</taxon>
        <taxon>Ascomycota</taxon>
        <taxon>Pezizomycotina</taxon>
        <taxon>Leotiomycetes</taxon>
        <taxon>Helotiales</taxon>
        <taxon>Mollisiaceae</taxon>
        <taxon>Mollisia</taxon>
    </lineage>
</organism>
<dbReference type="STRING" id="149040.A0A194WU62"/>
<evidence type="ECO:0000256" key="2">
    <source>
        <dbReference type="SAM" id="MobiDB-lite"/>
    </source>
</evidence>
<gene>
    <name evidence="3" type="ORF">LY89DRAFT_758171</name>
</gene>
<dbReference type="Proteomes" id="UP000070700">
    <property type="component" value="Unassembled WGS sequence"/>
</dbReference>
<proteinExistence type="inferred from homology"/>
<dbReference type="PANTHER" id="PTHR34598:SF1">
    <property type="entry name" value="PUTATIVE (AFU_ORTHOLOGUE AFUA_3G13140)-RELATED"/>
    <property type="match status" value="1"/>
</dbReference>
<evidence type="ECO:0000256" key="1">
    <source>
        <dbReference type="ARBA" id="ARBA00023604"/>
    </source>
</evidence>
<dbReference type="OrthoDB" id="412788at2759"/>
<dbReference type="GO" id="GO:0016491">
    <property type="term" value="F:oxidoreductase activity"/>
    <property type="evidence" value="ECO:0007669"/>
    <property type="project" value="InterPro"/>
</dbReference>
<evidence type="ECO:0000313" key="3">
    <source>
        <dbReference type="EMBL" id="KUJ11498.1"/>
    </source>
</evidence>
<name>A0A194WU62_MOLSC</name>
<protein>
    <submittedName>
        <fullName evidence="3">Uncharacterized protein</fullName>
    </submittedName>
</protein>
<comment type="similarity">
    <text evidence="1">Belongs to the asaB hydroxylase/desaturase family.</text>
</comment>
<feature type="region of interest" description="Disordered" evidence="2">
    <location>
        <begin position="9"/>
        <end position="32"/>
    </location>
</feature>
<dbReference type="RefSeq" id="XP_018065853.1">
    <property type="nucleotide sequence ID" value="XM_018221425.1"/>
</dbReference>
<dbReference type="EMBL" id="KQ947426">
    <property type="protein sequence ID" value="KUJ11498.1"/>
    <property type="molecule type" value="Genomic_DNA"/>
</dbReference>
<reference evidence="3 4" key="1">
    <citation type="submission" date="2015-10" db="EMBL/GenBank/DDBJ databases">
        <title>Full genome of DAOMC 229536 Phialocephala scopiformis, a fungal endophyte of spruce producing the potent anti-insectan compound rugulosin.</title>
        <authorList>
            <consortium name="DOE Joint Genome Institute"/>
            <person name="Walker A.K."/>
            <person name="Frasz S.L."/>
            <person name="Seifert K.A."/>
            <person name="Miller J.D."/>
            <person name="Mondo S.J."/>
            <person name="Labutti K."/>
            <person name="Lipzen A."/>
            <person name="Dockter R."/>
            <person name="Kennedy M."/>
            <person name="Grigoriev I.V."/>
            <person name="Spatafora J.W."/>
        </authorList>
    </citation>
    <scope>NUCLEOTIDE SEQUENCE [LARGE SCALE GENOMIC DNA]</scope>
    <source>
        <strain evidence="3 4">CBS 120377</strain>
    </source>
</reference>
<dbReference type="AlphaFoldDB" id="A0A194WU62"/>
<evidence type="ECO:0000313" key="4">
    <source>
        <dbReference type="Proteomes" id="UP000070700"/>
    </source>
</evidence>
<keyword evidence="4" id="KW-1185">Reference proteome</keyword>
<dbReference type="PANTHER" id="PTHR34598">
    <property type="entry name" value="BLL6449 PROTEIN"/>
    <property type="match status" value="1"/>
</dbReference>
<dbReference type="InParanoid" id="A0A194WU62"/>
<dbReference type="GeneID" id="28831151"/>
<dbReference type="NCBIfam" id="NF041278">
    <property type="entry name" value="CmcJ_NvfI_EfuI"/>
    <property type="match status" value="1"/>
</dbReference>
<accession>A0A194WU62</accession>
<sequence>VRSTLHFYAPPKDGSKPEFHVTHPSGSGTKNYGHDEVEVMIQDIRGHEAEFSLDQNSFQPVHEPLNIELDFDDPVQVEESYYPAIINLILKQVSGAKEVFIFDHCIRKVTNDRSQQRPVNKVHVDQTPKAALMRYEMHVPEATRKKFEGERIRLINIWRPLKGPVLEYHLAVADSKNMRKKDLIKITHVYPDRIGETYGVKHRDEQKFWYLSGMKVDEVLLLQCFDSRAEGGNCCAHASFRDPSQVG</sequence>
<dbReference type="InterPro" id="IPR044053">
    <property type="entry name" value="AsaB-like"/>
</dbReference>
<feature type="non-terminal residue" evidence="3">
    <location>
        <position position="1"/>
    </location>
</feature>
<dbReference type="KEGG" id="psco:LY89DRAFT_758171"/>